<keyword evidence="2" id="KW-1185">Reference proteome</keyword>
<gene>
    <name evidence="1" type="ORF">P775_02460</name>
</gene>
<sequence>MSVKGEARLFCSAAYMISALQRYGPQDIAAMN</sequence>
<reference evidence="1 2" key="1">
    <citation type="submission" date="2013-09" db="EMBL/GenBank/DDBJ databases">
        <title>Genome sequencing of Phaeobacter antarcticus sp. nov. SM1211.</title>
        <authorList>
            <person name="Zhang X.-Y."/>
            <person name="Liu C."/>
            <person name="Chen X.-L."/>
            <person name="Xie B.-B."/>
            <person name="Qin Q.-L."/>
            <person name="Rong J.-C."/>
            <person name="Zhang Y.-Z."/>
        </authorList>
    </citation>
    <scope>NUCLEOTIDE SEQUENCE [LARGE SCALE GENOMIC DNA]</scope>
    <source>
        <strain evidence="1 2">SM1211</strain>
    </source>
</reference>
<comment type="caution">
    <text evidence="1">The sequence shown here is derived from an EMBL/GenBank/DDBJ whole genome shotgun (WGS) entry which is preliminary data.</text>
</comment>
<evidence type="ECO:0000313" key="1">
    <source>
        <dbReference type="EMBL" id="PIL21857.1"/>
    </source>
</evidence>
<protein>
    <submittedName>
        <fullName evidence="1">Uncharacterized protein</fullName>
    </submittedName>
</protein>
<organism evidence="1 2">
    <name type="scientific">Puniceibacterium antarcticum</name>
    <dbReference type="NCBI Taxonomy" id="1206336"/>
    <lineage>
        <taxon>Bacteria</taxon>
        <taxon>Pseudomonadati</taxon>
        <taxon>Pseudomonadota</taxon>
        <taxon>Alphaproteobacteria</taxon>
        <taxon>Rhodobacterales</taxon>
        <taxon>Paracoccaceae</taxon>
        <taxon>Puniceibacterium</taxon>
    </lineage>
</organism>
<evidence type="ECO:0000313" key="2">
    <source>
        <dbReference type="Proteomes" id="UP000231259"/>
    </source>
</evidence>
<accession>A0A2G8RJZ3</accession>
<proteinExistence type="predicted"/>
<dbReference type="Proteomes" id="UP000231259">
    <property type="component" value="Unassembled WGS sequence"/>
</dbReference>
<dbReference type="AlphaFoldDB" id="A0A2G8RJZ3"/>
<dbReference type="EMBL" id="AWWI01000021">
    <property type="protein sequence ID" value="PIL21857.1"/>
    <property type="molecule type" value="Genomic_DNA"/>
</dbReference>
<name>A0A2G8RJZ3_9RHOB</name>